<reference evidence="2 3" key="1">
    <citation type="journal article" date="2019" name="Nat. Ecol. Evol.">
        <title>Megaphylogeny resolves global patterns of mushroom evolution.</title>
        <authorList>
            <person name="Varga T."/>
            <person name="Krizsan K."/>
            <person name="Foldi C."/>
            <person name="Dima B."/>
            <person name="Sanchez-Garcia M."/>
            <person name="Sanchez-Ramirez S."/>
            <person name="Szollosi G.J."/>
            <person name="Szarkandi J.G."/>
            <person name="Papp V."/>
            <person name="Albert L."/>
            <person name="Andreopoulos W."/>
            <person name="Angelini C."/>
            <person name="Antonin V."/>
            <person name="Barry K.W."/>
            <person name="Bougher N.L."/>
            <person name="Buchanan P."/>
            <person name="Buyck B."/>
            <person name="Bense V."/>
            <person name="Catcheside P."/>
            <person name="Chovatia M."/>
            <person name="Cooper J."/>
            <person name="Damon W."/>
            <person name="Desjardin D."/>
            <person name="Finy P."/>
            <person name="Geml J."/>
            <person name="Haridas S."/>
            <person name="Hughes K."/>
            <person name="Justo A."/>
            <person name="Karasinski D."/>
            <person name="Kautmanova I."/>
            <person name="Kiss B."/>
            <person name="Kocsube S."/>
            <person name="Kotiranta H."/>
            <person name="LaButti K.M."/>
            <person name="Lechner B.E."/>
            <person name="Liimatainen K."/>
            <person name="Lipzen A."/>
            <person name="Lukacs Z."/>
            <person name="Mihaltcheva S."/>
            <person name="Morgado L.N."/>
            <person name="Niskanen T."/>
            <person name="Noordeloos M.E."/>
            <person name="Ohm R.A."/>
            <person name="Ortiz-Santana B."/>
            <person name="Ovrebo C."/>
            <person name="Racz N."/>
            <person name="Riley R."/>
            <person name="Savchenko A."/>
            <person name="Shiryaev A."/>
            <person name="Soop K."/>
            <person name="Spirin V."/>
            <person name="Szebenyi C."/>
            <person name="Tomsovsky M."/>
            <person name="Tulloss R.E."/>
            <person name="Uehling J."/>
            <person name="Grigoriev I.V."/>
            <person name="Vagvolgyi C."/>
            <person name="Papp T."/>
            <person name="Martin F.M."/>
            <person name="Miettinen O."/>
            <person name="Hibbett D.S."/>
            <person name="Nagy L.G."/>
        </authorList>
    </citation>
    <scope>NUCLEOTIDE SEQUENCE [LARGE SCALE GENOMIC DNA]</scope>
    <source>
        <strain evidence="2 3">OMC1185</strain>
    </source>
</reference>
<evidence type="ECO:0000313" key="3">
    <source>
        <dbReference type="Proteomes" id="UP000305948"/>
    </source>
</evidence>
<keyword evidence="1" id="KW-0472">Membrane</keyword>
<dbReference type="EMBL" id="ML213517">
    <property type="protein sequence ID" value="TFK48935.1"/>
    <property type="molecule type" value="Genomic_DNA"/>
</dbReference>
<dbReference type="Proteomes" id="UP000305948">
    <property type="component" value="Unassembled WGS sequence"/>
</dbReference>
<dbReference type="AlphaFoldDB" id="A0A5C3MVP7"/>
<gene>
    <name evidence="2" type="ORF">OE88DRAFT_444393</name>
</gene>
<keyword evidence="1" id="KW-1133">Transmembrane helix</keyword>
<sequence length="146" mass="16043">MRDEGCGAALPSTGDVSAVLLPLCLGAVVAVLSLSVFCSPLGFVERGRAYEESDGSGRCRRGPVLQFTSRLIRLSCLGEDETRFRLLSGCRFPYEFLSRLLVSTSVDLIITMSRCRQLPSIMSFGQVSSRPDEEDTAIGYNRVRRL</sequence>
<accession>A0A5C3MVP7</accession>
<name>A0A5C3MVP7_9AGAM</name>
<keyword evidence="1" id="KW-0812">Transmembrane</keyword>
<keyword evidence="3" id="KW-1185">Reference proteome</keyword>
<feature type="transmembrane region" description="Helical" evidence="1">
    <location>
        <begin position="20"/>
        <end position="44"/>
    </location>
</feature>
<protein>
    <submittedName>
        <fullName evidence="2">Uncharacterized protein</fullName>
    </submittedName>
</protein>
<organism evidence="2 3">
    <name type="scientific">Heliocybe sulcata</name>
    <dbReference type="NCBI Taxonomy" id="5364"/>
    <lineage>
        <taxon>Eukaryota</taxon>
        <taxon>Fungi</taxon>
        <taxon>Dikarya</taxon>
        <taxon>Basidiomycota</taxon>
        <taxon>Agaricomycotina</taxon>
        <taxon>Agaricomycetes</taxon>
        <taxon>Gloeophyllales</taxon>
        <taxon>Gloeophyllaceae</taxon>
        <taxon>Heliocybe</taxon>
    </lineage>
</organism>
<evidence type="ECO:0000313" key="2">
    <source>
        <dbReference type="EMBL" id="TFK48935.1"/>
    </source>
</evidence>
<proteinExistence type="predicted"/>
<evidence type="ECO:0000256" key="1">
    <source>
        <dbReference type="SAM" id="Phobius"/>
    </source>
</evidence>